<dbReference type="KEGG" id="ddl:Desdi_0638"/>
<sequence length="38" mass="4574">MYSLAYGEVSCEEMYQLIRVYTATNEKVTYELTEYRII</sequence>
<name>L0F4R0_DESDL</name>
<dbReference type="HOGENOM" id="CLU_3327178_0_0_9"/>
<keyword evidence="2" id="KW-1185">Reference proteome</keyword>
<dbReference type="AlphaFoldDB" id="L0F4R0"/>
<reference evidence="2" key="1">
    <citation type="submission" date="2012-02" db="EMBL/GenBank/DDBJ databases">
        <title>Complete sequence of Desulfitobacterium dichloroeliminans LMG P-21439.</title>
        <authorList>
            <person name="Lucas S."/>
            <person name="Han J."/>
            <person name="Lapidus A."/>
            <person name="Cheng J.-F."/>
            <person name="Goodwin L."/>
            <person name="Pitluck S."/>
            <person name="Peters L."/>
            <person name="Ovchinnikova G."/>
            <person name="Teshima H."/>
            <person name="Detter J.C."/>
            <person name="Han C."/>
            <person name="Tapia R."/>
            <person name="Land M."/>
            <person name="Hauser L."/>
            <person name="Kyrpides N."/>
            <person name="Ivanova N."/>
            <person name="Pagani I."/>
            <person name="Kruse T."/>
            <person name="de Vos W.M."/>
            <person name="Boon N."/>
            <person name="Smidt H."/>
            <person name="Woyke T."/>
        </authorList>
    </citation>
    <scope>NUCLEOTIDE SEQUENCE [LARGE SCALE GENOMIC DNA]</scope>
    <source>
        <strain evidence="2">LMG P-21439 / DCA1</strain>
    </source>
</reference>
<organism evidence="1 2">
    <name type="scientific">Desulfitobacterium dichloroeliminans (strain LMG P-21439 / DCA1)</name>
    <dbReference type="NCBI Taxonomy" id="871963"/>
    <lineage>
        <taxon>Bacteria</taxon>
        <taxon>Bacillati</taxon>
        <taxon>Bacillota</taxon>
        <taxon>Clostridia</taxon>
        <taxon>Eubacteriales</taxon>
        <taxon>Desulfitobacteriaceae</taxon>
        <taxon>Desulfitobacterium</taxon>
    </lineage>
</organism>
<dbReference type="EMBL" id="CP003344">
    <property type="protein sequence ID" value="AGA68167.1"/>
    <property type="molecule type" value="Genomic_DNA"/>
</dbReference>
<accession>L0F4R0</accession>
<proteinExistence type="predicted"/>
<evidence type="ECO:0000313" key="1">
    <source>
        <dbReference type="EMBL" id="AGA68167.1"/>
    </source>
</evidence>
<evidence type="ECO:0000313" key="2">
    <source>
        <dbReference type="Proteomes" id="UP000010797"/>
    </source>
</evidence>
<gene>
    <name evidence="1" type="ordered locus">Desdi_0638</name>
</gene>
<protein>
    <submittedName>
        <fullName evidence="1">Uncharacterized protein</fullName>
    </submittedName>
</protein>
<dbReference type="Proteomes" id="UP000010797">
    <property type="component" value="Chromosome"/>
</dbReference>
<dbReference type="STRING" id="871963.Desdi_0638"/>